<evidence type="ECO:0000259" key="9">
    <source>
        <dbReference type="PROSITE" id="PS50157"/>
    </source>
</evidence>
<dbReference type="Gene3D" id="3.30.160.60">
    <property type="entry name" value="Classic Zinc Finger"/>
    <property type="match status" value="2"/>
</dbReference>
<accession>A0AAN6PWZ0</accession>
<dbReference type="PANTHER" id="PTHR40626:SF12">
    <property type="entry name" value="RFEC"/>
    <property type="match status" value="1"/>
</dbReference>
<feature type="region of interest" description="Disordered" evidence="8">
    <location>
        <begin position="1"/>
        <end position="24"/>
    </location>
</feature>
<evidence type="ECO:0000256" key="2">
    <source>
        <dbReference type="ARBA" id="ARBA00022723"/>
    </source>
</evidence>
<evidence type="ECO:0000313" key="11">
    <source>
        <dbReference type="Proteomes" id="UP001305647"/>
    </source>
</evidence>
<dbReference type="SUPFAM" id="SSF57667">
    <property type="entry name" value="beta-beta-alpha zinc fingers"/>
    <property type="match status" value="1"/>
</dbReference>
<dbReference type="PROSITE" id="PS00028">
    <property type="entry name" value="ZINC_FINGER_C2H2_1"/>
    <property type="match status" value="1"/>
</dbReference>
<keyword evidence="11" id="KW-1185">Reference proteome</keyword>
<feature type="region of interest" description="Disordered" evidence="8">
    <location>
        <begin position="36"/>
        <end position="64"/>
    </location>
</feature>
<feature type="domain" description="C2H2-type" evidence="9">
    <location>
        <begin position="72"/>
        <end position="99"/>
    </location>
</feature>
<comment type="subcellular location">
    <subcellularLocation>
        <location evidence="1">Nucleus</location>
    </subcellularLocation>
</comment>
<dbReference type="GO" id="GO:0000785">
    <property type="term" value="C:chromatin"/>
    <property type="evidence" value="ECO:0007669"/>
    <property type="project" value="TreeGrafter"/>
</dbReference>
<evidence type="ECO:0000313" key="10">
    <source>
        <dbReference type="EMBL" id="KAK4096901.1"/>
    </source>
</evidence>
<proteinExistence type="predicted"/>
<dbReference type="InterPro" id="IPR051059">
    <property type="entry name" value="VerF-like"/>
</dbReference>
<keyword evidence="6" id="KW-0539">Nucleus</keyword>
<keyword evidence="3" id="KW-0677">Repeat</keyword>
<reference evidence="10" key="1">
    <citation type="journal article" date="2023" name="Mol. Phylogenet. Evol.">
        <title>Genome-scale phylogeny and comparative genomics of the fungal order Sordariales.</title>
        <authorList>
            <person name="Hensen N."/>
            <person name="Bonometti L."/>
            <person name="Westerberg I."/>
            <person name="Brannstrom I.O."/>
            <person name="Guillou S."/>
            <person name="Cros-Aarteil S."/>
            <person name="Calhoun S."/>
            <person name="Haridas S."/>
            <person name="Kuo A."/>
            <person name="Mondo S."/>
            <person name="Pangilinan J."/>
            <person name="Riley R."/>
            <person name="LaButti K."/>
            <person name="Andreopoulos B."/>
            <person name="Lipzen A."/>
            <person name="Chen C."/>
            <person name="Yan M."/>
            <person name="Daum C."/>
            <person name="Ng V."/>
            <person name="Clum A."/>
            <person name="Steindorff A."/>
            <person name="Ohm R.A."/>
            <person name="Martin F."/>
            <person name="Silar P."/>
            <person name="Natvig D.O."/>
            <person name="Lalanne C."/>
            <person name="Gautier V."/>
            <person name="Ament-Velasquez S.L."/>
            <person name="Kruys A."/>
            <person name="Hutchinson M.I."/>
            <person name="Powell A.J."/>
            <person name="Barry K."/>
            <person name="Miller A.N."/>
            <person name="Grigoriev I.V."/>
            <person name="Debuchy R."/>
            <person name="Gladieux P."/>
            <person name="Hiltunen Thoren M."/>
            <person name="Johannesson H."/>
        </authorList>
    </citation>
    <scope>NUCLEOTIDE SEQUENCE</scope>
    <source>
        <strain evidence="10">CBS 757.83</strain>
    </source>
</reference>
<evidence type="ECO:0000256" key="6">
    <source>
        <dbReference type="ARBA" id="ARBA00023242"/>
    </source>
</evidence>
<gene>
    <name evidence="10" type="ORF">N658DRAFT_406332</name>
</gene>
<dbReference type="FunFam" id="3.30.160.60:FF:000446">
    <property type="entry name" value="Zinc finger protein"/>
    <property type="match status" value="1"/>
</dbReference>
<name>A0AAN6PWZ0_9PEZI</name>
<evidence type="ECO:0000256" key="5">
    <source>
        <dbReference type="ARBA" id="ARBA00022833"/>
    </source>
</evidence>
<sequence>MITPSTTAVPPIDPALATAGGRAPPTLRLMPVRGVMPQPAINSPAPGKPAAPAAGSAEAKDQIHQKDADGKFPCVHCAKAYLHLKHLKRHLLRHTGERPYMCVLCHDTFARSDILKRHFIKCSVRRGNPTGASHLSHP</sequence>
<evidence type="ECO:0000256" key="4">
    <source>
        <dbReference type="ARBA" id="ARBA00022771"/>
    </source>
</evidence>
<reference evidence="10" key="2">
    <citation type="submission" date="2023-05" db="EMBL/GenBank/DDBJ databases">
        <authorList>
            <consortium name="Lawrence Berkeley National Laboratory"/>
            <person name="Steindorff A."/>
            <person name="Hensen N."/>
            <person name="Bonometti L."/>
            <person name="Westerberg I."/>
            <person name="Brannstrom I.O."/>
            <person name="Guillou S."/>
            <person name="Cros-Aarteil S."/>
            <person name="Calhoun S."/>
            <person name="Haridas S."/>
            <person name="Kuo A."/>
            <person name="Mondo S."/>
            <person name="Pangilinan J."/>
            <person name="Riley R."/>
            <person name="Labutti K."/>
            <person name="Andreopoulos B."/>
            <person name="Lipzen A."/>
            <person name="Chen C."/>
            <person name="Yanf M."/>
            <person name="Daum C."/>
            <person name="Ng V."/>
            <person name="Clum A."/>
            <person name="Ohm R."/>
            <person name="Martin F."/>
            <person name="Silar P."/>
            <person name="Natvig D."/>
            <person name="Lalanne C."/>
            <person name="Gautier V."/>
            <person name="Ament-Velasquez S.L."/>
            <person name="Kruys A."/>
            <person name="Hutchinson M.I."/>
            <person name="Powell A.J."/>
            <person name="Barry K."/>
            <person name="Miller A.N."/>
            <person name="Grigoriev I.V."/>
            <person name="Debuchy R."/>
            <person name="Gladieux P."/>
            <person name="Thoren M.H."/>
            <person name="Johannesson H."/>
        </authorList>
    </citation>
    <scope>NUCLEOTIDE SEQUENCE</scope>
    <source>
        <strain evidence="10">CBS 757.83</strain>
    </source>
</reference>
<dbReference type="InterPro" id="IPR013087">
    <property type="entry name" value="Znf_C2H2_type"/>
</dbReference>
<evidence type="ECO:0000256" key="3">
    <source>
        <dbReference type="ARBA" id="ARBA00022737"/>
    </source>
</evidence>
<feature type="non-terminal residue" evidence="10">
    <location>
        <position position="138"/>
    </location>
</feature>
<dbReference type="EMBL" id="MU863692">
    <property type="protein sequence ID" value="KAK4096901.1"/>
    <property type="molecule type" value="Genomic_DNA"/>
</dbReference>
<dbReference type="GO" id="GO:0005634">
    <property type="term" value="C:nucleus"/>
    <property type="evidence" value="ECO:0007669"/>
    <property type="project" value="UniProtKB-SubCell"/>
</dbReference>
<evidence type="ECO:0000256" key="1">
    <source>
        <dbReference type="ARBA" id="ARBA00004123"/>
    </source>
</evidence>
<protein>
    <recommendedName>
        <fullName evidence="9">C2H2-type domain-containing protein</fullName>
    </recommendedName>
</protein>
<evidence type="ECO:0000256" key="7">
    <source>
        <dbReference type="PROSITE-ProRule" id="PRU00042"/>
    </source>
</evidence>
<dbReference type="GO" id="GO:0000981">
    <property type="term" value="F:DNA-binding transcription factor activity, RNA polymerase II-specific"/>
    <property type="evidence" value="ECO:0007669"/>
    <property type="project" value="InterPro"/>
</dbReference>
<keyword evidence="5" id="KW-0862">Zinc</keyword>
<dbReference type="AlphaFoldDB" id="A0AAN6PWZ0"/>
<evidence type="ECO:0000256" key="8">
    <source>
        <dbReference type="SAM" id="MobiDB-lite"/>
    </source>
</evidence>
<dbReference type="PANTHER" id="PTHR40626">
    <property type="entry name" value="MIP31509P"/>
    <property type="match status" value="1"/>
</dbReference>
<feature type="compositionally biased region" description="Low complexity" evidence="8">
    <location>
        <begin position="43"/>
        <end position="57"/>
    </location>
</feature>
<organism evidence="10 11">
    <name type="scientific">Parathielavia hyrcaniae</name>
    <dbReference type="NCBI Taxonomy" id="113614"/>
    <lineage>
        <taxon>Eukaryota</taxon>
        <taxon>Fungi</taxon>
        <taxon>Dikarya</taxon>
        <taxon>Ascomycota</taxon>
        <taxon>Pezizomycotina</taxon>
        <taxon>Sordariomycetes</taxon>
        <taxon>Sordariomycetidae</taxon>
        <taxon>Sordariales</taxon>
        <taxon>Chaetomiaceae</taxon>
        <taxon>Parathielavia</taxon>
    </lineage>
</organism>
<dbReference type="PROSITE" id="PS50157">
    <property type="entry name" value="ZINC_FINGER_C2H2_2"/>
    <property type="match status" value="1"/>
</dbReference>
<dbReference type="GO" id="GO:0000978">
    <property type="term" value="F:RNA polymerase II cis-regulatory region sequence-specific DNA binding"/>
    <property type="evidence" value="ECO:0007669"/>
    <property type="project" value="InterPro"/>
</dbReference>
<comment type="caution">
    <text evidence="10">The sequence shown here is derived from an EMBL/GenBank/DDBJ whole genome shotgun (WGS) entry which is preliminary data.</text>
</comment>
<dbReference type="InterPro" id="IPR036236">
    <property type="entry name" value="Znf_C2H2_sf"/>
</dbReference>
<keyword evidence="2" id="KW-0479">Metal-binding</keyword>
<keyword evidence="4 7" id="KW-0863">Zinc-finger</keyword>
<dbReference type="GO" id="GO:0008270">
    <property type="term" value="F:zinc ion binding"/>
    <property type="evidence" value="ECO:0007669"/>
    <property type="project" value="UniProtKB-KW"/>
</dbReference>
<dbReference type="Proteomes" id="UP001305647">
    <property type="component" value="Unassembled WGS sequence"/>
</dbReference>